<dbReference type="AlphaFoldDB" id="A0A0F9UFJ3"/>
<reference evidence="1" key="1">
    <citation type="journal article" date="2015" name="Nature">
        <title>Complex archaea that bridge the gap between prokaryotes and eukaryotes.</title>
        <authorList>
            <person name="Spang A."/>
            <person name="Saw J.H."/>
            <person name="Jorgensen S.L."/>
            <person name="Zaremba-Niedzwiedzka K."/>
            <person name="Martijn J."/>
            <person name="Lind A.E."/>
            <person name="van Eijk R."/>
            <person name="Schleper C."/>
            <person name="Guy L."/>
            <person name="Ettema T.J."/>
        </authorList>
    </citation>
    <scope>NUCLEOTIDE SEQUENCE</scope>
</reference>
<dbReference type="EMBL" id="LAZR01000110">
    <property type="protein sequence ID" value="KKN90429.1"/>
    <property type="molecule type" value="Genomic_DNA"/>
</dbReference>
<accession>A0A0F9UFJ3</accession>
<proteinExistence type="predicted"/>
<evidence type="ECO:0000313" key="1">
    <source>
        <dbReference type="EMBL" id="KKN90429.1"/>
    </source>
</evidence>
<protein>
    <submittedName>
        <fullName evidence="1">Uncharacterized protein</fullName>
    </submittedName>
</protein>
<sequence length="87" mass="10159">MTVLTFNTPAFARRKPDMICWRVAAIYRSCLRLGMSKNWALEKLREINPDGKRDHMADIWFANMDAVRRYHFSQIEENVMPELAAAA</sequence>
<organism evidence="1">
    <name type="scientific">marine sediment metagenome</name>
    <dbReference type="NCBI Taxonomy" id="412755"/>
    <lineage>
        <taxon>unclassified sequences</taxon>
        <taxon>metagenomes</taxon>
        <taxon>ecological metagenomes</taxon>
    </lineage>
</organism>
<name>A0A0F9UFJ3_9ZZZZ</name>
<comment type="caution">
    <text evidence="1">The sequence shown here is derived from an EMBL/GenBank/DDBJ whole genome shotgun (WGS) entry which is preliminary data.</text>
</comment>
<gene>
    <name evidence="1" type="ORF">LCGC14_0227980</name>
</gene>